<proteinExistence type="predicted"/>
<dbReference type="EMBL" id="GFAH01000694">
    <property type="protein sequence ID" value="JAV47695.1"/>
    <property type="molecule type" value="Transcribed_RNA"/>
</dbReference>
<protein>
    <submittedName>
        <fullName evidence="2">Venom protein</fullName>
    </submittedName>
</protein>
<evidence type="ECO:0000256" key="1">
    <source>
        <dbReference type="SAM" id="SignalP"/>
    </source>
</evidence>
<accession>A0A1W7R996</accession>
<evidence type="ECO:0000313" key="2">
    <source>
        <dbReference type="EMBL" id="JAV47695.1"/>
    </source>
</evidence>
<feature type="chain" id="PRO_5012913292" evidence="1">
    <location>
        <begin position="20"/>
        <end position="117"/>
    </location>
</feature>
<feature type="signal peptide" evidence="1">
    <location>
        <begin position="1"/>
        <end position="19"/>
    </location>
</feature>
<sequence>MMYALQVIVLSILFCYVLSNEREDEMANKYCAKDCSREQVINCGQDHFPLFMSIYGYCVGKLRNDLSSVEEWDQFICGEDAANEELTVVSDCFFETMNAKYENVDDKLEECFEKSGC</sequence>
<dbReference type="AlphaFoldDB" id="A0A1W7R996"/>
<name>A0A1W7R996_9SCOR</name>
<keyword evidence="1" id="KW-0732">Signal</keyword>
<organism evidence="2">
    <name type="scientific">Hadrurus spadix</name>
    <dbReference type="NCBI Taxonomy" id="141984"/>
    <lineage>
        <taxon>Eukaryota</taxon>
        <taxon>Metazoa</taxon>
        <taxon>Ecdysozoa</taxon>
        <taxon>Arthropoda</taxon>
        <taxon>Chelicerata</taxon>
        <taxon>Arachnida</taxon>
        <taxon>Scorpiones</taxon>
        <taxon>Iurida</taxon>
        <taxon>Iuroidea</taxon>
        <taxon>Hadrurus</taxon>
    </lineage>
</organism>
<reference evidence="2" key="1">
    <citation type="submission" date="2016-11" db="EMBL/GenBank/DDBJ databases">
        <title>Venom-gland transcriptomics and venom proteomics of the black-back scorpion (Hadrurus spadix) reveal detectability challenges and an unexplored realm of animal toxin diversity.</title>
        <authorList>
            <person name="Rokyta D.R."/>
            <person name="Ward M.J."/>
        </authorList>
    </citation>
    <scope>NUCLEOTIDE SEQUENCE</scope>
    <source>
        <tissue evidence="2">Venom gland</tissue>
    </source>
</reference>